<dbReference type="Pfam" id="PF00501">
    <property type="entry name" value="AMP-binding"/>
    <property type="match status" value="1"/>
</dbReference>
<dbReference type="RefSeq" id="WP_173146187.1">
    <property type="nucleotide sequence ID" value="NZ_CP053985.1"/>
</dbReference>
<dbReference type="AlphaFoldDB" id="A0A7D4HSR3"/>
<dbReference type="PANTHER" id="PTHR43201:SF5">
    <property type="entry name" value="MEDIUM-CHAIN ACYL-COA LIGASE ACSF2, MITOCHONDRIAL"/>
    <property type="match status" value="1"/>
</dbReference>
<dbReference type="InterPro" id="IPR025110">
    <property type="entry name" value="AMP-bd_C"/>
</dbReference>
<dbReference type="Pfam" id="PF13193">
    <property type="entry name" value="AMP-binding_C"/>
    <property type="match status" value="1"/>
</dbReference>
<dbReference type="GO" id="GO:0006631">
    <property type="term" value="P:fatty acid metabolic process"/>
    <property type="evidence" value="ECO:0007669"/>
    <property type="project" value="TreeGrafter"/>
</dbReference>
<keyword evidence="2" id="KW-0436">Ligase</keyword>
<dbReference type="PANTHER" id="PTHR43201">
    <property type="entry name" value="ACYL-COA SYNTHETASE"/>
    <property type="match status" value="1"/>
</dbReference>
<evidence type="ECO:0000259" key="3">
    <source>
        <dbReference type="Pfam" id="PF00501"/>
    </source>
</evidence>
<proteinExistence type="inferred from homology"/>
<dbReference type="SUPFAM" id="SSF56801">
    <property type="entry name" value="Acetyl-CoA synthetase-like"/>
    <property type="match status" value="1"/>
</dbReference>
<feature type="domain" description="AMP-binding enzyme C-terminal" evidence="4">
    <location>
        <begin position="427"/>
        <end position="505"/>
    </location>
</feature>
<evidence type="ECO:0000259" key="4">
    <source>
        <dbReference type="Pfam" id="PF13193"/>
    </source>
</evidence>
<evidence type="ECO:0000256" key="2">
    <source>
        <dbReference type="ARBA" id="ARBA00022598"/>
    </source>
</evidence>
<sequence length="522" mass="57910">METYSNAIDRLAHWAMVEPDRVAVRLVDGASTTHLSYGELDARANIMAQWLLGLGLQEGDGFAFIMENQPELFALAWAARRTGLYYTPISTHLRAEEIAYVLKDCGARMVVATPQTIPLIPEASQWDGLRFVMAADAGPQPEFVPVIPVLEALQARPLPQRKVGRDFLYSSGTTGKPKGIKRPMAAYEDRFKDAYDAVVWREFFGFGRDSVYLTMAPLYHAAPLRSAMRNIDWGGSNIVASRFDAAQALQLIEQYRVTISQWVPTMMVRLLALPETVRNAADLSSMHAAIHAAAPCPPDIKRRMIDWWGPVWYEYYGGSEGVGLTALDSREWLERPGSVGRAKLGSIHIKDEQGRELPAGEQGSIYFSGTPRFSYHNDPVKTEAAYDANGWATFGDIGHVDQDGYLYISGRRVDLILSGGVNIYPQEIENVLAAHPAVADVAVIGVPHSEYGEEVKAVVLLHDASLASPQLGLALIEHCRRQISNLKCPRSVDFVSSLPRLENGKIYKRLLMNQYGRQTVVH</sequence>
<protein>
    <submittedName>
        <fullName evidence="5">AMP-binding protein</fullName>
    </submittedName>
</protein>
<evidence type="ECO:0000256" key="1">
    <source>
        <dbReference type="ARBA" id="ARBA00006432"/>
    </source>
</evidence>
<dbReference type="KEGG" id="apes:FOC84_21330"/>
<evidence type="ECO:0000313" key="6">
    <source>
        <dbReference type="Proteomes" id="UP000500970"/>
    </source>
</evidence>
<accession>A0A7D4HSR3</accession>
<keyword evidence="6" id="KW-1185">Reference proteome</keyword>
<name>A0A7D4HSR3_9BURK</name>
<feature type="domain" description="AMP-dependent synthetase/ligase" evidence="3">
    <location>
        <begin position="12"/>
        <end position="370"/>
    </location>
</feature>
<dbReference type="InterPro" id="IPR042099">
    <property type="entry name" value="ANL_N_sf"/>
</dbReference>
<dbReference type="Proteomes" id="UP000500970">
    <property type="component" value="Chromosome"/>
</dbReference>
<dbReference type="Gene3D" id="3.30.300.30">
    <property type="match status" value="1"/>
</dbReference>
<dbReference type="InterPro" id="IPR045851">
    <property type="entry name" value="AMP-bd_C_sf"/>
</dbReference>
<organism evidence="5 6">
    <name type="scientific">Achromobacter pestifer</name>
    <dbReference type="NCBI Taxonomy" id="1353889"/>
    <lineage>
        <taxon>Bacteria</taxon>
        <taxon>Pseudomonadati</taxon>
        <taxon>Pseudomonadota</taxon>
        <taxon>Betaproteobacteria</taxon>
        <taxon>Burkholderiales</taxon>
        <taxon>Alcaligenaceae</taxon>
        <taxon>Achromobacter</taxon>
    </lineage>
</organism>
<dbReference type="InterPro" id="IPR000873">
    <property type="entry name" value="AMP-dep_synth/lig_dom"/>
</dbReference>
<dbReference type="Gene3D" id="3.40.50.12780">
    <property type="entry name" value="N-terminal domain of ligase-like"/>
    <property type="match status" value="1"/>
</dbReference>
<evidence type="ECO:0000313" key="5">
    <source>
        <dbReference type="EMBL" id="QKH37337.1"/>
    </source>
</evidence>
<dbReference type="EMBL" id="CP053985">
    <property type="protein sequence ID" value="QKH37337.1"/>
    <property type="molecule type" value="Genomic_DNA"/>
</dbReference>
<dbReference type="GO" id="GO:0031956">
    <property type="term" value="F:medium-chain fatty acid-CoA ligase activity"/>
    <property type="evidence" value="ECO:0007669"/>
    <property type="project" value="TreeGrafter"/>
</dbReference>
<comment type="similarity">
    <text evidence="1">Belongs to the ATP-dependent AMP-binding enzyme family.</text>
</comment>
<reference evidence="5 6" key="1">
    <citation type="submission" date="2020-05" db="EMBL/GenBank/DDBJ databases">
        <title>FDA dAtabase for Regulatory Grade micrObial Sequences (FDA-ARGOS): Supporting development and validation of Infectious Disease Dx tests.</title>
        <authorList>
            <person name="Sproer C."/>
            <person name="Gronow S."/>
            <person name="Severitt S."/>
            <person name="Schroder I."/>
            <person name="Tallon L."/>
            <person name="Sadzewicz L."/>
            <person name="Zhao X."/>
            <person name="Vavikolanu K."/>
            <person name="Mehta A."/>
            <person name="Aluvathingal J."/>
            <person name="Nadendla S."/>
            <person name="Myers T."/>
            <person name="Yan Y."/>
            <person name="Sichtig H."/>
        </authorList>
    </citation>
    <scope>NUCLEOTIDE SEQUENCE [LARGE SCALE GENOMIC DNA]</scope>
    <source>
        <strain evidence="5 6">FDAARGOS_790</strain>
    </source>
</reference>
<gene>
    <name evidence="5" type="ORF">FOC84_21330</name>
</gene>